<dbReference type="GO" id="GO:0030435">
    <property type="term" value="P:sporulation resulting in formation of a cellular spore"/>
    <property type="evidence" value="ECO:0007669"/>
    <property type="project" value="InterPro"/>
</dbReference>
<proteinExistence type="predicted"/>
<dbReference type="AlphaFoldDB" id="F8ICW5"/>
<reference evidence="3" key="2">
    <citation type="submission" date="2011-06" db="EMBL/GenBank/DDBJ databases">
        <title>The complete genome sequence of Alicyclobacillus acidocaldarius sp. Tc-4-1.</title>
        <authorList>
            <person name="Chen Y."/>
            <person name="He Y."/>
            <person name="Dong Z."/>
            <person name="Hu S."/>
        </authorList>
    </citation>
    <scope>NUCLEOTIDE SEQUENCE [LARGE SCALE GENOMIC DNA]</scope>
    <source>
        <strain evidence="3">Tc-4-1</strain>
    </source>
</reference>
<name>F8ICW5_ALIAT</name>
<dbReference type="KEGG" id="aad:TC41_3086"/>
<dbReference type="eggNOG" id="COG2385">
    <property type="taxonomic scope" value="Bacteria"/>
</dbReference>
<protein>
    <submittedName>
        <fullName evidence="2">SpoIID/LytB domain protein</fullName>
    </submittedName>
</protein>
<feature type="domain" description="Sporulation stage II protein D amidase enhancer LytB N-terminal" evidence="1">
    <location>
        <begin position="82"/>
        <end position="185"/>
    </location>
</feature>
<dbReference type="InterPro" id="IPR013486">
    <property type="entry name" value="SpoIID/LytB"/>
</dbReference>
<dbReference type="InterPro" id="IPR013693">
    <property type="entry name" value="SpoIID/LytB_N"/>
</dbReference>
<evidence type="ECO:0000313" key="3">
    <source>
        <dbReference type="Proteomes" id="UP000000292"/>
    </source>
</evidence>
<dbReference type="Pfam" id="PF08486">
    <property type="entry name" value="SpoIID"/>
    <property type="match status" value="1"/>
</dbReference>
<accession>F8ICW5</accession>
<dbReference type="HOGENOM" id="CLU_021203_1_1_9"/>
<dbReference type="STRING" id="1048834.TC41_3086"/>
<sequence>MFQRSGARPRNVIERMKAMSQSRPLRGILQFAVRLALAFAAMVLLPVGIAKALQRSPMPDVSAWIAGRDARVQVRVFEGEAGEARPIPLNTYVLEVLLANCDPSAPMASLEAASVAVRTYAVRAMLHPSLQARRERADLTDNPSLDLAMETEHELELSIGAQAALAFIARAQSAIEATDGRILTYGGQPILAFLCQISTGRTRSAAMALGDPLPYLKSIPCPDDASSPARLSTITYTLGAFNQALSAHLSDFSQLRAVRSGDGFVQAVKAGDEVWGGPAFAANLGLASDDFTWVARGDRLVFTCYGRGSDLGMSLHEADALASRGMSYVAILAHFYPGARLEDMLPIVQGLGNFGN</sequence>
<reference evidence="2 3" key="1">
    <citation type="journal article" date="2011" name="J. Bacteriol.">
        <title>Complete Genome Sequence of Alicyclobacillus acidocaldarius Strain Tc-4-1.</title>
        <authorList>
            <person name="Chen Y."/>
            <person name="He Y."/>
            <person name="Zhang B."/>
            <person name="Yang J."/>
            <person name="Li W."/>
            <person name="Dong Z."/>
            <person name="Hu S."/>
        </authorList>
    </citation>
    <scope>NUCLEOTIDE SEQUENCE [LARGE SCALE GENOMIC DNA]</scope>
    <source>
        <strain evidence="2 3">Tc-4-1</strain>
    </source>
</reference>
<organism evidence="2 3">
    <name type="scientific">Alicyclobacillus acidocaldarius (strain Tc-4-1)</name>
    <name type="common">Bacillus acidocaldarius</name>
    <dbReference type="NCBI Taxonomy" id="1048834"/>
    <lineage>
        <taxon>Bacteria</taxon>
        <taxon>Bacillati</taxon>
        <taxon>Bacillota</taxon>
        <taxon>Bacilli</taxon>
        <taxon>Bacillales</taxon>
        <taxon>Alicyclobacillaceae</taxon>
        <taxon>Alicyclobacillus</taxon>
    </lineage>
</organism>
<dbReference type="PATRIC" id="fig|1048834.4.peg.2929"/>
<evidence type="ECO:0000313" key="2">
    <source>
        <dbReference type="EMBL" id="AEJ44970.1"/>
    </source>
</evidence>
<dbReference type="Proteomes" id="UP000000292">
    <property type="component" value="Chromosome"/>
</dbReference>
<dbReference type="EMBL" id="CP002902">
    <property type="protein sequence ID" value="AEJ44970.1"/>
    <property type="molecule type" value="Genomic_DNA"/>
</dbReference>
<gene>
    <name evidence="2" type="primary">spoIID</name>
    <name evidence="2" type="ordered locus">TC41_3086</name>
</gene>
<evidence type="ECO:0000259" key="1">
    <source>
        <dbReference type="Pfam" id="PF08486"/>
    </source>
</evidence>
<dbReference type="NCBIfam" id="TIGR02669">
    <property type="entry name" value="SpoIID_LytB"/>
    <property type="match status" value="1"/>
</dbReference>